<dbReference type="EMBL" id="JACHJI010000005">
    <property type="protein sequence ID" value="MBB4899079.1"/>
    <property type="molecule type" value="Genomic_DNA"/>
</dbReference>
<protein>
    <submittedName>
        <fullName evidence="2">Uncharacterized protein</fullName>
    </submittedName>
</protein>
<evidence type="ECO:0000313" key="3">
    <source>
        <dbReference type="Proteomes" id="UP000579523"/>
    </source>
</evidence>
<proteinExistence type="predicted"/>
<keyword evidence="3" id="KW-1185">Reference proteome</keyword>
<organism evidence="2 3">
    <name type="scientific">Streptomyces griseomycini</name>
    <dbReference type="NCBI Taxonomy" id="66895"/>
    <lineage>
        <taxon>Bacteria</taxon>
        <taxon>Bacillati</taxon>
        <taxon>Actinomycetota</taxon>
        <taxon>Actinomycetes</taxon>
        <taxon>Kitasatosporales</taxon>
        <taxon>Streptomycetaceae</taxon>
        <taxon>Streptomyces</taxon>
    </lineage>
</organism>
<feature type="region of interest" description="Disordered" evidence="1">
    <location>
        <begin position="1"/>
        <end position="27"/>
    </location>
</feature>
<dbReference type="AlphaFoldDB" id="A0A7W7LZ03"/>
<feature type="compositionally biased region" description="Basic and acidic residues" evidence="1">
    <location>
        <begin position="13"/>
        <end position="27"/>
    </location>
</feature>
<accession>A0A7W7LZ03</accession>
<evidence type="ECO:0000256" key="1">
    <source>
        <dbReference type="SAM" id="MobiDB-lite"/>
    </source>
</evidence>
<dbReference type="RefSeq" id="WP_184821505.1">
    <property type="nucleotide sequence ID" value="NZ_BMTK01000007.1"/>
</dbReference>
<name>A0A7W7LZ03_9ACTN</name>
<reference evidence="2 3" key="1">
    <citation type="submission" date="2020-08" db="EMBL/GenBank/DDBJ databases">
        <title>Genomic Encyclopedia of Type Strains, Phase III (KMG-III): the genomes of soil and plant-associated and newly described type strains.</title>
        <authorList>
            <person name="Whitman W."/>
        </authorList>
    </citation>
    <scope>NUCLEOTIDE SEQUENCE [LARGE SCALE GENOMIC DNA]</scope>
    <source>
        <strain evidence="2 3">CECT 3273</strain>
    </source>
</reference>
<gene>
    <name evidence="2" type="ORF">FHS37_003139</name>
</gene>
<sequence length="194" mass="20832">MPAPHGVREDDDDRHRTGRDRGAREPERCLPDLFTVEPGATDAELTEAEPALPDDVRTLLRGVTAVRTGGDGHLHLDPRLARVERRWMRGPGEGTRGIPSLVAGDHSFVDVHPGTGAWGAVFSRAADSFAGREGGGLRYPLVDLRAPEPPPPMEPGPTGGKSEESVGLGPQRRFTVAVPDGVRGARPRRERAVP</sequence>
<dbReference type="Proteomes" id="UP000579523">
    <property type="component" value="Unassembled WGS sequence"/>
</dbReference>
<feature type="region of interest" description="Disordered" evidence="1">
    <location>
        <begin position="143"/>
        <end position="194"/>
    </location>
</feature>
<evidence type="ECO:0000313" key="2">
    <source>
        <dbReference type="EMBL" id="MBB4899079.1"/>
    </source>
</evidence>
<comment type="caution">
    <text evidence="2">The sequence shown here is derived from an EMBL/GenBank/DDBJ whole genome shotgun (WGS) entry which is preliminary data.</text>
</comment>
<feature type="compositionally biased region" description="Basic residues" evidence="1">
    <location>
        <begin position="185"/>
        <end position="194"/>
    </location>
</feature>